<sequence>MVLPQCGMRANEFSTWITCIDPETGETHQRSSCADPKRATAMMIPDIPSNIIFGTSKGKQVRKAGDGEEEDLAEYFKFLSSPLHMKVTSVESAKQSRAVWGRAYGYDEVQGRGPYNGFDIWRFSQRSRRTTTISPTRLVKHDILGSIPSINARSTQKICVVLLVFNAIIPTWMEVIREHFRSLVSWL</sequence>
<dbReference type="Proteomes" id="UP000664534">
    <property type="component" value="Unassembled WGS sequence"/>
</dbReference>
<gene>
    <name evidence="1" type="ORF">IMSHALPRED_007859</name>
</gene>
<name>A0A8H3FWY6_9LECA</name>
<protein>
    <submittedName>
        <fullName evidence="1">Uncharacterized protein</fullName>
    </submittedName>
</protein>
<dbReference type="AlphaFoldDB" id="A0A8H3FWY6"/>
<evidence type="ECO:0000313" key="1">
    <source>
        <dbReference type="EMBL" id="CAF9929218.1"/>
    </source>
</evidence>
<accession>A0A8H3FWY6</accession>
<reference evidence="1" key="1">
    <citation type="submission" date="2021-03" db="EMBL/GenBank/DDBJ databases">
        <authorList>
            <person name="Tagirdzhanova G."/>
        </authorList>
    </citation>
    <scope>NUCLEOTIDE SEQUENCE</scope>
</reference>
<comment type="caution">
    <text evidence="1">The sequence shown here is derived from an EMBL/GenBank/DDBJ whole genome shotgun (WGS) entry which is preliminary data.</text>
</comment>
<keyword evidence="2" id="KW-1185">Reference proteome</keyword>
<evidence type="ECO:0000313" key="2">
    <source>
        <dbReference type="Proteomes" id="UP000664534"/>
    </source>
</evidence>
<dbReference type="EMBL" id="CAJPDT010000052">
    <property type="protein sequence ID" value="CAF9929218.1"/>
    <property type="molecule type" value="Genomic_DNA"/>
</dbReference>
<proteinExistence type="predicted"/>
<organism evidence="1 2">
    <name type="scientific">Imshaugia aleurites</name>
    <dbReference type="NCBI Taxonomy" id="172621"/>
    <lineage>
        <taxon>Eukaryota</taxon>
        <taxon>Fungi</taxon>
        <taxon>Dikarya</taxon>
        <taxon>Ascomycota</taxon>
        <taxon>Pezizomycotina</taxon>
        <taxon>Lecanoromycetes</taxon>
        <taxon>OSLEUM clade</taxon>
        <taxon>Lecanoromycetidae</taxon>
        <taxon>Lecanorales</taxon>
        <taxon>Lecanorineae</taxon>
        <taxon>Parmeliaceae</taxon>
        <taxon>Imshaugia</taxon>
    </lineage>
</organism>